<keyword evidence="2" id="KW-1185">Reference proteome</keyword>
<evidence type="ECO:0000313" key="2">
    <source>
        <dbReference type="Proteomes" id="UP000054771"/>
    </source>
</evidence>
<gene>
    <name evidence="1" type="ORF">ASPCAL01077</name>
</gene>
<reference evidence="2" key="1">
    <citation type="journal article" date="2016" name="Genome Announc.">
        <title>Draft genome sequences of fungus Aspergillus calidoustus.</title>
        <authorList>
            <person name="Horn F."/>
            <person name="Linde J."/>
            <person name="Mattern D.J."/>
            <person name="Walther G."/>
            <person name="Guthke R."/>
            <person name="Scherlach K."/>
            <person name="Martin K."/>
            <person name="Brakhage A.A."/>
            <person name="Petzke L."/>
            <person name="Valiante V."/>
        </authorList>
    </citation>
    <scope>NUCLEOTIDE SEQUENCE [LARGE SCALE GENOMIC DNA]</scope>
    <source>
        <strain evidence="2">SF006504</strain>
    </source>
</reference>
<sequence>MGVGLSCRRHQSQLQQPAALSRFSPFSVYLPEICLTEPSMSDLGQALLVPGLDRLTRTRERILTLDCCPSSAYNDPEYVSGEFDIFRLSILAVSAHIKCHQRLHQSRTACLYQIHRWSISEPSFQMMYGRREAPA</sequence>
<evidence type="ECO:0000313" key="1">
    <source>
        <dbReference type="EMBL" id="CEL01495.1"/>
    </source>
</evidence>
<name>A0A0U5FSA7_ASPCI</name>
<accession>A0A0U5FSA7</accession>
<dbReference type="EMBL" id="CDMC01000001">
    <property type="protein sequence ID" value="CEL01495.1"/>
    <property type="molecule type" value="Genomic_DNA"/>
</dbReference>
<proteinExistence type="predicted"/>
<protein>
    <submittedName>
        <fullName evidence="1">Uncharacterized protein</fullName>
    </submittedName>
</protein>
<dbReference type="AlphaFoldDB" id="A0A0U5FSA7"/>
<organism evidence="1 2">
    <name type="scientific">Aspergillus calidoustus</name>
    <dbReference type="NCBI Taxonomy" id="454130"/>
    <lineage>
        <taxon>Eukaryota</taxon>
        <taxon>Fungi</taxon>
        <taxon>Dikarya</taxon>
        <taxon>Ascomycota</taxon>
        <taxon>Pezizomycotina</taxon>
        <taxon>Eurotiomycetes</taxon>
        <taxon>Eurotiomycetidae</taxon>
        <taxon>Eurotiales</taxon>
        <taxon>Aspergillaceae</taxon>
        <taxon>Aspergillus</taxon>
        <taxon>Aspergillus subgen. Nidulantes</taxon>
    </lineage>
</organism>
<dbReference type="Proteomes" id="UP000054771">
    <property type="component" value="Unassembled WGS sequence"/>
</dbReference>